<keyword evidence="3" id="KW-1133">Transmembrane helix</keyword>
<evidence type="ECO:0000256" key="1">
    <source>
        <dbReference type="ARBA" id="ARBA00004370"/>
    </source>
</evidence>
<organism evidence="4 5">
    <name type="scientific">Actinidia rufa</name>
    <dbReference type="NCBI Taxonomy" id="165716"/>
    <lineage>
        <taxon>Eukaryota</taxon>
        <taxon>Viridiplantae</taxon>
        <taxon>Streptophyta</taxon>
        <taxon>Embryophyta</taxon>
        <taxon>Tracheophyta</taxon>
        <taxon>Spermatophyta</taxon>
        <taxon>Magnoliopsida</taxon>
        <taxon>eudicotyledons</taxon>
        <taxon>Gunneridae</taxon>
        <taxon>Pentapetalae</taxon>
        <taxon>asterids</taxon>
        <taxon>Ericales</taxon>
        <taxon>Actinidiaceae</taxon>
        <taxon>Actinidia</taxon>
    </lineage>
</organism>
<gene>
    <name evidence="4" type="ORF">Acr_23g0014770</name>
</gene>
<keyword evidence="5" id="KW-1185">Reference proteome</keyword>
<feature type="transmembrane region" description="Helical" evidence="3">
    <location>
        <begin position="55"/>
        <end position="77"/>
    </location>
</feature>
<reference evidence="4 5" key="1">
    <citation type="submission" date="2019-07" db="EMBL/GenBank/DDBJ databases">
        <title>De Novo Assembly of kiwifruit Actinidia rufa.</title>
        <authorList>
            <person name="Sugita-Konishi S."/>
            <person name="Sato K."/>
            <person name="Mori E."/>
            <person name="Abe Y."/>
            <person name="Kisaki G."/>
            <person name="Hamano K."/>
            <person name="Suezawa K."/>
            <person name="Otani M."/>
            <person name="Fukuda T."/>
            <person name="Manabe T."/>
            <person name="Gomi K."/>
            <person name="Tabuchi M."/>
            <person name="Akimitsu K."/>
            <person name="Kataoka I."/>
        </authorList>
    </citation>
    <scope>NUCLEOTIDE SEQUENCE [LARGE SCALE GENOMIC DNA]</scope>
    <source>
        <strain evidence="5">cv. Fuchu</strain>
    </source>
</reference>
<keyword evidence="2 3" id="KW-0472">Membrane</keyword>
<name>A0A7J0GQL7_9ERIC</name>
<dbReference type="PANTHER" id="PTHR31234">
    <property type="entry name" value="LATE EMBRYOGENESIS ABUNDANT (LEA) HYDROXYPROLINE-RICH GLYCOPROTEIN FAMILY"/>
    <property type="match status" value="1"/>
</dbReference>
<protein>
    <recommendedName>
        <fullName evidence="6">Late embryogenesis abundant (LEA) hydroxyproline-rich glycoprotein family</fullName>
    </recommendedName>
</protein>
<dbReference type="GO" id="GO:0098542">
    <property type="term" value="P:defense response to other organism"/>
    <property type="evidence" value="ECO:0007669"/>
    <property type="project" value="InterPro"/>
</dbReference>
<dbReference type="InterPro" id="IPR044839">
    <property type="entry name" value="NDR1-like"/>
</dbReference>
<comment type="caution">
    <text evidence="4">The sequence shown here is derived from an EMBL/GenBank/DDBJ whole genome shotgun (WGS) entry which is preliminary data.</text>
</comment>
<comment type="subcellular location">
    <subcellularLocation>
        <location evidence="1">Membrane</location>
    </subcellularLocation>
</comment>
<evidence type="ECO:0000256" key="2">
    <source>
        <dbReference type="ARBA" id="ARBA00023136"/>
    </source>
</evidence>
<proteinExistence type="predicted"/>
<evidence type="ECO:0000313" key="4">
    <source>
        <dbReference type="EMBL" id="GFZ13092.1"/>
    </source>
</evidence>
<evidence type="ECO:0008006" key="6">
    <source>
        <dbReference type="Google" id="ProtNLM"/>
    </source>
</evidence>
<evidence type="ECO:0000313" key="5">
    <source>
        <dbReference type="Proteomes" id="UP000585474"/>
    </source>
</evidence>
<evidence type="ECO:0000256" key="3">
    <source>
        <dbReference type="SAM" id="Phobius"/>
    </source>
</evidence>
<sequence>MEHYSRPVAGYTAPAYPPAHPSTFPNSHPYVTPPPHAVYHARPFWDPQATFLRRVIGIIIASAIVAGTIVLITWLALRPRLPQFRVDSLSLTHFNLTASPQSLLTANWDVRLTARNPNRKSTLYYDRVAATVFYKSESPLLHHRAAVRGGSAERDGGECHVRCGGGVRGRVGGGGDELGEEC</sequence>
<dbReference type="AlphaFoldDB" id="A0A7J0GQL7"/>
<dbReference type="OrthoDB" id="695142at2759"/>
<dbReference type="PANTHER" id="PTHR31234:SF55">
    <property type="entry name" value="LATE EMBRYOGENESIS ABUNDANT (LEA) HYDROXYPROLINE-RICH GLYCOPROTEIN FAMILY"/>
    <property type="match status" value="1"/>
</dbReference>
<dbReference type="EMBL" id="BJWL01000023">
    <property type="protein sequence ID" value="GFZ13092.1"/>
    <property type="molecule type" value="Genomic_DNA"/>
</dbReference>
<dbReference type="Proteomes" id="UP000585474">
    <property type="component" value="Unassembled WGS sequence"/>
</dbReference>
<keyword evidence="3" id="KW-0812">Transmembrane</keyword>
<accession>A0A7J0GQL7</accession>
<dbReference type="GO" id="GO:0005886">
    <property type="term" value="C:plasma membrane"/>
    <property type="evidence" value="ECO:0007669"/>
    <property type="project" value="TreeGrafter"/>
</dbReference>